<protein>
    <recommendedName>
        <fullName evidence="2">Fibronectin type-III domain-containing protein</fullName>
    </recommendedName>
</protein>
<keyword evidence="1" id="KW-0732">Signal</keyword>
<name>A0A660SPC9_UNCT6</name>
<sequence>MGCKMKVKVLITLIFLLLAISLSAYQWPVKPQDSQHGINATLGEWRDGYFHAGVDINEALDSIYCPATSIVDTTELRHYWIGRFRYIHVILDTSFGQGDTVYPGNTIGYISGSHLHFRERSSNFMPWDNSDALNPLLPDALSPYVDLTNPHIDSIKFYRQGSSTQLNTDSLSEKVDILSVAGDTRTDLTGHSAGHNVSVYLIGYEVKDTLGNIVKPYWEKIIFDTINFPGNTSQLNLTYASGSSYDPPHFRYWVTNDPFNDTVALRNWYWNTKQKEGAVDSIDADSIEEAEYKDGYYWVKVKAYDIKENYKTKTVSVIVANFRPKVKYTDPYNGQDNVYLDQKIHIAFSENMNKRIDLRSAISISPGVSGNFEWINDNEIEFTPDPAFIENTTYTITLSDQLQDLQDQKLIPYTFSFITGSSSGPQVYPTAFQWENIFSWDVSSSWFNNYYLYQFFEYMSFPFYSEYYDFIYFNRRGSIWFYNNYDLCHFDLLTAGGINEPVMAVYNDSLRHIFGWYSFGGSRELTNPNREVVRWKYTYHTDTTEFEAVLFANGTIRFDYRRCDIQLFFNDAGSGISAGDGIRYQQIPAVYENVPSSYVFTTDPPPGKPKDLRGVWPNRSEFVNLSWNPNPEPDLEGYNIYRRNIDSTLIEKLEFTTSNNFTDTTIQLGNTYIYRITAIDTLSLESFYSDSIIIEYGPRTSNNSLATAYNNKNSIGSSPGGDKIYFAYSSNNKIFYCSSSDSGKSFTGSEYIGEGEYPAIALDTAGIPVIVWLYKSGRNASLKLAYNDGYGWQIWSIVIEYRIDQFSPPSIAIDKMNELHFTYMLGYDGIPMKEMGKRVIDKYYLELYYGSLSISNPSNVQKHILYSSIGDNWLFNPISSIAADCNNYPHIIYANPFDGEIYYTFKNSSGWSQEENVSLTSGKSSYPSLDCYESKLTFAWQEDNSVILSRYRILPNGDWSTTSNVSGKIEDSKFPFINSGYYCVWQSKSGISPKKGMIGITDIYWSKYNNVLNKWSYPENISNSDLKSTYPHCVYVAGKKEISELYCLWTEGDSAPYDIKFSKISIMLKRRNKGVKIKSMVRSKIKVYQEGNFLNIRFISQDASSTKIELFDITGRLLYSFVVDKVKIGTNKTNIPLHNISSGIYFIRIEDCFDKLTKKVIILK</sequence>
<reference evidence="3 4" key="1">
    <citation type="submission" date="2018-06" db="EMBL/GenBank/DDBJ databases">
        <title>Extensive metabolic versatility and redundancy in microbially diverse, dynamic hydrothermal sediments.</title>
        <authorList>
            <person name="Dombrowski N."/>
            <person name="Teske A."/>
            <person name="Baker B.J."/>
        </authorList>
    </citation>
    <scope>NUCLEOTIDE SEQUENCE [LARGE SCALE GENOMIC DNA]</scope>
    <source>
        <strain evidence="3">B10_G13</strain>
    </source>
</reference>
<dbReference type="Pfam" id="PF18962">
    <property type="entry name" value="Por_Secre_tail"/>
    <property type="match status" value="1"/>
</dbReference>
<evidence type="ECO:0000313" key="4">
    <source>
        <dbReference type="Proteomes" id="UP000271125"/>
    </source>
</evidence>
<evidence type="ECO:0000256" key="1">
    <source>
        <dbReference type="ARBA" id="ARBA00022729"/>
    </source>
</evidence>
<feature type="domain" description="Fibronectin type-III" evidence="2">
    <location>
        <begin position="608"/>
        <end position="699"/>
    </location>
</feature>
<dbReference type="InterPro" id="IPR013783">
    <property type="entry name" value="Ig-like_fold"/>
</dbReference>
<accession>A0A660SPC9</accession>
<dbReference type="AlphaFoldDB" id="A0A660SPC9"/>
<dbReference type="InterPro" id="IPR026444">
    <property type="entry name" value="Secre_tail"/>
</dbReference>
<dbReference type="SUPFAM" id="SSF49265">
    <property type="entry name" value="Fibronectin type III"/>
    <property type="match status" value="1"/>
</dbReference>
<dbReference type="InterPro" id="IPR003961">
    <property type="entry name" value="FN3_dom"/>
</dbReference>
<dbReference type="SUPFAM" id="SSF89372">
    <property type="entry name" value="Fucose-specific lectin"/>
    <property type="match status" value="1"/>
</dbReference>
<dbReference type="PROSITE" id="PS50853">
    <property type="entry name" value="FN3"/>
    <property type="match status" value="1"/>
</dbReference>
<dbReference type="Pfam" id="PF13205">
    <property type="entry name" value="Big_5"/>
    <property type="match status" value="1"/>
</dbReference>
<dbReference type="InterPro" id="IPR036116">
    <property type="entry name" value="FN3_sf"/>
</dbReference>
<dbReference type="Gene3D" id="2.60.40.3710">
    <property type="match status" value="1"/>
</dbReference>
<proteinExistence type="predicted"/>
<evidence type="ECO:0000259" key="2">
    <source>
        <dbReference type="PROSITE" id="PS50853"/>
    </source>
</evidence>
<gene>
    <name evidence="3" type="ORF">DRP43_00360</name>
</gene>
<dbReference type="InterPro" id="IPR032812">
    <property type="entry name" value="SbsA_Ig"/>
</dbReference>
<comment type="caution">
    <text evidence="3">The sequence shown here is derived from an EMBL/GenBank/DDBJ whole genome shotgun (WGS) entry which is preliminary data.</text>
</comment>
<organism evidence="3 4">
    <name type="scientific">candidate division TA06 bacterium</name>
    <dbReference type="NCBI Taxonomy" id="2250710"/>
    <lineage>
        <taxon>Bacteria</taxon>
        <taxon>Bacteria division TA06</taxon>
    </lineage>
</organism>
<evidence type="ECO:0000313" key="3">
    <source>
        <dbReference type="EMBL" id="RKX72583.1"/>
    </source>
</evidence>
<dbReference type="NCBIfam" id="TIGR04183">
    <property type="entry name" value="Por_Secre_tail"/>
    <property type="match status" value="1"/>
</dbReference>
<dbReference type="EMBL" id="QNBD01000009">
    <property type="protein sequence ID" value="RKX72583.1"/>
    <property type="molecule type" value="Genomic_DNA"/>
</dbReference>
<dbReference type="Gene3D" id="2.60.40.10">
    <property type="entry name" value="Immunoglobulins"/>
    <property type="match status" value="1"/>
</dbReference>
<dbReference type="Proteomes" id="UP000271125">
    <property type="component" value="Unassembled WGS sequence"/>
</dbReference>